<protein>
    <submittedName>
        <fullName evidence="1">Uncharacterized protein</fullName>
    </submittedName>
</protein>
<gene>
    <name evidence="1" type="ORF">BDN72DRAFT_819242</name>
</gene>
<dbReference type="Proteomes" id="UP000308600">
    <property type="component" value="Unassembled WGS sequence"/>
</dbReference>
<evidence type="ECO:0000313" key="2">
    <source>
        <dbReference type="Proteomes" id="UP000308600"/>
    </source>
</evidence>
<accession>A0ACD3AY00</accession>
<evidence type="ECO:0000313" key="1">
    <source>
        <dbReference type="EMBL" id="TFK70214.1"/>
    </source>
</evidence>
<reference evidence="1 2" key="1">
    <citation type="journal article" date="2019" name="Nat. Ecol. Evol.">
        <title>Megaphylogeny resolves global patterns of mushroom evolution.</title>
        <authorList>
            <person name="Varga T."/>
            <person name="Krizsan K."/>
            <person name="Foldi C."/>
            <person name="Dima B."/>
            <person name="Sanchez-Garcia M."/>
            <person name="Sanchez-Ramirez S."/>
            <person name="Szollosi G.J."/>
            <person name="Szarkandi J.G."/>
            <person name="Papp V."/>
            <person name="Albert L."/>
            <person name="Andreopoulos W."/>
            <person name="Angelini C."/>
            <person name="Antonin V."/>
            <person name="Barry K.W."/>
            <person name="Bougher N.L."/>
            <person name="Buchanan P."/>
            <person name="Buyck B."/>
            <person name="Bense V."/>
            <person name="Catcheside P."/>
            <person name="Chovatia M."/>
            <person name="Cooper J."/>
            <person name="Damon W."/>
            <person name="Desjardin D."/>
            <person name="Finy P."/>
            <person name="Geml J."/>
            <person name="Haridas S."/>
            <person name="Hughes K."/>
            <person name="Justo A."/>
            <person name="Karasinski D."/>
            <person name="Kautmanova I."/>
            <person name="Kiss B."/>
            <person name="Kocsube S."/>
            <person name="Kotiranta H."/>
            <person name="LaButti K.M."/>
            <person name="Lechner B.E."/>
            <person name="Liimatainen K."/>
            <person name="Lipzen A."/>
            <person name="Lukacs Z."/>
            <person name="Mihaltcheva S."/>
            <person name="Morgado L.N."/>
            <person name="Niskanen T."/>
            <person name="Noordeloos M.E."/>
            <person name="Ohm R.A."/>
            <person name="Ortiz-Santana B."/>
            <person name="Ovrebo C."/>
            <person name="Racz N."/>
            <person name="Riley R."/>
            <person name="Savchenko A."/>
            <person name="Shiryaev A."/>
            <person name="Soop K."/>
            <person name="Spirin V."/>
            <person name="Szebenyi C."/>
            <person name="Tomsovsky M."/>
            <person name="Tulloss R.E."/>
            <person name="Uehling J."/>
            <person name="Grigoriev I.V."/>
            <person name="Vagvolgyi C."/>
            <person name="Papp T."/>
            <person name="Martin F.M."/>
            <person name="Miettinen O."/>
            <person name="Hibbett D.S."/>
            <person name="Nagy L.G."/>
        </authorList>
    </citation>
    <scope>NUCLEOTIDE SEQUENCE [LARGE SCALE GENOMIC DNA]</scope>
    <source>
        <strain evidence="1 2">NL-1719</strain>
    </source>
</reference>
<name>A0ACD3AY00_9AGAR</name>
<proteinExistence type="predicted"/>
<dbReference type="EMBL" id="ML208317">
    <property type="protein sequence ID" value="TFK70214.1"/>
    <property type="molecule type" value="Genomic_DNA"/>
</dbReference>
<keyword evidence="2" id="KW-1185">Reference proteome</keyword>
<organism evidence="1 2">
    <name type="scientific">Pluteus cervinus</name>
    <dbReference type="NCBI Taxonomy" id="181527"/>
    <lineage>
        <taxon>Eukaryota</taxon>
        <taxon>Fungi</taxon>
        <taxon>Dikarya</taxon>
        <taxon>Basidiomycota</taxon>
        <taxon>Agaricomycotina</taxon>
        <taxon>Agaricomycetes</taxon>
        <taxon>Agaricomycetidae</taxon>
        <taxon>Agaricales</taxon>
        <taxon>Pluteineae</taxon>
        <taxon>Pluteaceae</taxon>
        <taxon>Pluteus</taxon>
    </lineage>
</organism>
<sequence>MSTIANKIEAVGAAIVKRPPFCSGVVGLEAPSSKLFYERQDNSSGLLSLASANTAQLQDLTNACLPATFGLDSKDVYDESYRKARKMDVEFFATKFDPSDLGIVDLIRKGLLEGPNQTKKIGIELYKLNVYDEGSFFKAHKDTPRSEDMFASLVVSFPTPHQGGQLLLRHDGEQWTFDSADILSKPETPSAAWIAFYSDVEHEVTPVTSGHRLTLTYNLYYQEEKTPNIDTISVPDNSSLVTESVPDISLLQAAVASLLQDKRILPDGGYFGFGLRFMYPAFGTKGRSGLQKVLAQLKGSDALLKQVCDTLSLATTLEVVIDNEDEDTEVLVPEALDLTEWQVDSSWDYILKRYGAREVYPWDTDDAPEDADMIMWVTPPTAFPTYDTPYVAYGNEASVAHLYGDICLVAKVGPVDQRETVGVSTST</sequence>